<keyword evidence="2" id="KW-1185">Reference proteome</keyword>
<reference evidence="2" key="1">
    <citation type="journal article" date="2015" name="PLoS Genet.">
        <title>Genome Sequence and Transcriptome Analyses of Chrysochromulina tobin: Metabolic Tools for Enhanced Algal Fitness in the Prominent Order Prymnesiales (Haptophyceae).</title>
        <authorList>
            <person name="Hovde B.T."/>
            <person name="Deodato C.R."/>
            <person name="Hunsperger H.M."/>
            <person name="Ryken S.A."/>
            <person name="Yost W."/>
            <person name="Jha R.K."/>
            <person name="Patterson J."/>
            <person name="Monnat R.J. Jr."/>
            <person name="Barlow S.B."/>
            <person name="Starkenburg S.R."/>
            <person name="Cattolico R.A."/>
        </authorList>
    </citation>
    <scope>NUCLEOTIDE SEQUENCE</scope>
    <source>
        <strain evidence="2">CCMP291</strain>
    </source>
</reference>
<name>A0A0M0JRS0_9EUKA</name>
<dbReference type="AlphaFoldDB" id="A0A0M0JRS0"/>
<protein>
    <submittedName>
        <fullName evidence="1">Uncharacterized protein</fullName>
    </submittedName>
</protein>
<dbReference type="Proteomes" id="UP000037460">
    <property type="component" value="Unassembled WGS sequence"/>
</dbReference>
<dbReference type="PANTHER" id="PTHR31151:SF0">
    <property type="entry name" value="PROLINE-TRNA LIGASE (DUF1680)"/>
    <property type="match status" value="1"/>
</dbReference>
<dbReference type="EMBL" id="JWZX01002451">
    <property type="protein sequence ID" value="KOO29185.1"/>
    <property type="molecule type" value="Genomic_DNA"/>
</dbReference>
<sequence length="713" mass="76875">MFPAIFLISGLAPNKYVPLPLGTVTPKGWLLDQLILQAEGLSGHLAQFWPDVQKSVWIGGGGDGGLHERTPYWLNGIVPLAFLLSNANVTLNPVVGVYKAASPNSRVALNASRTANAKVDCGHMFPSIHDDHKAWAQHGDHKHPLLDVDLLAQVECYIGYILDHQSPEGWLGPDDATDAGAPWGRAYVLLSLAMYAEAKPEAAARVQAAMLQYNLCLYERLQKMPLVSWAQQRWQEMALSVVWLLDRGAAGEHEETMLTLLRLLHTQGSDWEAWFEMGTFPSQAGVRGANNHNVNNAQALKSAAVLYRFTTNASLATLSRTRVEKLDAHCGLPTGMFVGDELIDATHSPSRGIELCGVVEAMYSYTVMFGTFGEVSTLDRAERIAYNALPATWASPKGGDMWAHQYLQAVNQIEAKYNDPHVWTHDGPDAERYGLEPNYGCCTANFNQGWPKFAQNIFWLTPDGGVAVGLLAPAAVTLPPSAGLGHSEISVDTEYPFGDDVTISAKADTAPFPVYVRVPAWASGQGAAAILIEGQPSRDVSALNGTLVVAFVAPVGKTLVATLRLKPALRIEEWAKSGYSVHRGPLMYSLQIAANFTAIAHHYGDDDMSNDYDTDAASPWRFALVANSDDPSATLSFEQRTLTKGAAPFNHSGFPVVVHATVRSLPSWGIVTNAAAEPPASPACASGSCGAPQSVELVPFGSTDLRIGQFPLA</sequence>
<comment type="caution">
    <text evidence="1">The sequence shown here is derived from an EMBL/GenBank/DDBJ whole genome shotgun (WGS) entry which is preliminary data.</text>
</comment>
<evidence type="ECO:0000313" key="2">
    <source>
        <dbReference type="Proteomes" id="UP000037460"/>
    </source>
</evidence>
<proteinExistence type="predicted"/>
<accession>A0A0M0JRS0</accession>
<organism evidence="1 2">
    <name type="scientific">Chrysochromulina tobinii</name>
    <dbReference type="NCBI Taxonomy" id="1460289"/>
    <lineage>
        <taxon>Eukaryota</taxon>
        <taxon>Haptista</taxon>
        <taxon>Haptophyta</taxon>
        <taxon>Prymnesiophyceae</taxon>
        <taxon>Prymnesiales</taxon>
        <taxon>Chrysochromulinaceae</taxon>
        <taxon>Chrysochromulina</taxon>
    </lineage>
</organism>
<dbReference type="OrthoDB" id="5358475at2759"/>
<evidence type="ECO:0000313" key="1">
    <source>
        <dbReference type="EMBL" id="KOO29185.1"/>
    </source>
</evidence>
<dbReference type="PANTHER" id="PTHR31151">
    <property type="entry name" value="PROLINE-TRNA LIGASE (DUF1680)"/>
    <property type="match status" value="1"/>
</dbReference>
<gene>
    <name evidence="1" type="ORF">Ctob_010258</name>
</gene>